<sequence length="413" mass="46996">MLEIIVTIVLELVKCLAPPTARQLVYLRKRNNNANFENIKAEMEKLEVERTSIQRRVSEAKEKGEEIEEKVEKWLESTNKRCVKGLSPNWKSRYQLSKKAETEVKAIIELGEEVKKFDTVSHRTIPEEIWLKSSSGYEAFESRLSTLQSIKNALTEANVSFIGVYGIGGIGKTTLMKEFARQAREKSCFMEIKKIQGEIAEKLGLELSDEAEYRRASKLHERLTSENKILVIPDNIWKHLELGTVGIPFGNNHKGCRLLRTARDNNVLSSMGSKDNFLIGNLTEQEAWRLFKIMNGDDVENCKFKSTAINVAKACGGLPIALRALRNKSLHEWKNALRELRTPSMVNFEGVSAETYSSIELSFNYLKGEQVKKIFLLCRLVGNSVWFSDLFRYSMGLGIFQGVNIPFIFTKGK</sequence>
<evidence type="ECO:0000313" key="1">
    <source>
        <dbReference type="EMBL" id="KAH9752702.1"/>
    </source>
</evidence>
<dbReference type="EMBL" id="CM039174">
    <property type="protein sequence ID" value="KAH9752702.1"/>
    <property type="molecule type" value="Genomic_DNA"/>
</dbReference>
<evidence type="ECO:0000313" key="2">
    <source>
        <dbReference type="Proteomes" id="UP000829398"/>
    </source>
</evidence>
<gene>
    <name evidence="1" type="ORF">KPL71_014804</name>
</gene>
<organism evidence="1 2">
    <name type="scientific">Citrus sinensis</name>
    <name type="common">Sweet orange</name>
    <name type="synonym">Citrus aurantium var. sinensis</name>
    <dbReference type="NCBI Taxonomy" id="2711"/>
    <lineage>
        <taxon>Eukaryota</taxon>
        <taxon>Viridiplantae</taxon>
        <taxon>Streptophyta</taxon>
        <taxon>Embryophyta</taxon>
        <taxon>Tracheophyta</taxon>
        <taxon>Spermatophyta</taxon>
        <taxon>Magnoliopsida</taxon>
        <taxon>eudicotyledons</taxon>
        <taxon>Gunneridae</taxon>
        <taxon>Pentapetalae</taxon>
        <taxon>rosids</taxon>
        <taxon>malvids</taxon>
        <taxon>Sapindales</taxon>
        <taxon>Rutaceae</taxon>
        <taxon>Aurantioideae</taxon>
        <taxon>Citrus</taxon>
    </lineage>
</organism>
<dbReference type="Proteomes" id="UP000829398">
    <property type="component" value="Chromosome 5"/>
</dbReference>
<protein>
    <submittedName>
        <fullName evidence="1">Uncharacterized protein</fullName>
    </submittedName>
</protein>
<proteinExistence type="predicted"/>
<reference evidence="2" key="1">
    <citation type="journal article" date="2023" name="Hortic. Res.">
        <title>A chromosome-level phased genome enabling allele-level studies in sweet orange: a case study on citrus Huanglongbing tolerance.</title>
        <authorList>
            <person name="Wu B."/>
            <person name="Yu Q."/>
            <person name="Deng Z."/>
            <person name="Duan Y."/>
            <person name="Luo F."/>
            <person name="Gmitter F. Jr."/>
        </authorList>
    </citation>
    <scope>NUCLEOTIDE SEQUENCE [LARGE SCALE GENOMIC DNA]</scope>
    <source>
        <strain evidence="2">cv. Valencia</strain>
    </source>
</reference>
<comment type="caution">
    <text evidence="1">The sequence shown here is derived from an EMBL/GenBank/DDBJ whole genome shotgun (WGS) entry which is preliminary data.</text>
</comment>
<accession>A0ACB8KE63</accession>
<keyword evidence="2" id="KW-1185">Reference proteome</keyword>
<name>A0ACB8KE63_CITSI</name>